<feature type="transmembrane region" description="Helical" evidence="1">
    <location>
        <begin position="120"/>
        <end position="148"/>
    </location>
</feature>
<feature type="transmembrane region" description="Helical" evidence="1">
    <location>
        <begin position="33"/>
        <end position="49"/>
    </location>
</feature>
<protein>
    <recommendedName>
        <fullName evidence="2">DUF4395 domain-containing protein</fullName>
    </recommendedName>
</protein>
<reference evidence="3 4" key="1">
    <citation type="submission" date="2017-02" db="EMBL/GenBank/DDBJ databases">
        <title>The new phylogeny of genus Mycobacterium.</title>
        <authorList>
            <person name="Tortoli E."/>
            <person name="Trovato A."/>
            <person name="Cirillo D.M."/>
        </authorList>
    </citation>
    <scope>NUCLEOTIDE SEQUENCE [LARGE SCALE GENOMIC DNA]</scope>
    <source>
        <strain evidence="3 4">DSM 44338</strain>
    </source>
</reference>
<organism evidence="3 4">
    <name type="scientific">Mycolicibacterium tusciae</name>
    <dbReference type="NCBI Taxonomy" id="75922"/>
    <lineage>
        <taxon>Bacteria</taxon>
        <taxon>Bacillati</taxon>
        <taxon>Actinomycetota</taxon>
        <taxon>Actinomycetes</taxon>
        <taxon>Mycobacteriales</taxon>
        <taxon>Mycobacteriaceae</taxon>
        <taxon>Mycolicibacterium</taxon>
    </lineage>
</organism>
<sequence length="164" mass="17855">MTVDPTVRRRLEAQGFCGLDDEALEELAPWMRWTYTIGMLVTLVGVAMASPAVLWTLAAITSVGIVLPFHPFDLLYNYGFRYVTGTRPMPHSGPQRHFVFIVATVWLAATGWAFHVGADIAGFALGVPLILVAALASTTNFCIPSFIYNSVAGRRIKPAITEGV</sequence>
<evidence type="ECO:0000313" key="4">
    <source>
        <dbReference type="Proteomes" id="UP000192411"/>
    </source>
</evidence>
<feature type="transmembrane region" description="Helical" evidence="1">
    <location>
        <begin position="55"/>
        <end position="76"/>
    </location>
</feature>
<keyword evidence="1" id="KW-0472">Membrane</keyword>
<dbReference type="EMBL" id="MVIM01000010">
    <property type="protein sequence ID" value="ORB63602.1"/>
    <property type="molecule type" value="Genomic_DNA"/>
</dbReference>
<accession>A0A1X0JL88</accession>
<dbReference type="InterPro" id="IPR025508">
    <property type="entry name" value="DUF4395"/>
</dbReference>
<keyword evidence="4" id="KW-1185">Reference proteome</keyword>
<dbReference type="STRING" id="75922.BST47_18680"/>
<feature type="domain" description="DUF4395" evidence="2">
    <location>
        <begin position="31"/>
        <end position="150"/>
    </location>
</feature>
<dbReference type="Proteomes" id="UP000192411">
    <property type="component" value="Unassembled WGS sequence"/>
</dbReference>
<dbReference type="AlphaFoldDB" id="A0A1X0JL88"/>
<comment type="caution">
    <text evidence="3">The sequence shown here is derived from an EMBL/GenBank/DDBJ whole genome shotgun (WGS) entry which is preliminary data.</text>
</comment>
<evidence type="ECO:0000259" key="2">
    <source>
        <dbReference type="Pfam" id="PF14340"/>
    </source>
</evidence>
<dbReference type="Pfam" id="PF14340">
    <property type="entry name" value="DUF4395"/>
    <property type="match status" value="1"/>
</dbReference>
<name>A0A1X0JL88_9MYCO</name>
<dbReference type="OrthoDB" id="1494512at2"/>
<evidence type="ECO:0000313" key="3">
    <source>
        <dbReference type="EMBL" id="ORB63602.1"/>
    </source>
</evidence>
<evidence type="ECO:0000256" key="1">
    <source>
        <dbReference type="SAM" id="Phobius"/>
    </source>
</evidence>
<dbReference type="RefSeq" id="WP_083127138.1">
    <property type="nucleotide sequence ID" value="NZ_MVIM01000010.1"/>
</dbReference>
<keyword evidence="1" id="KW-1133">Transmembrane helix</keyword>
<proteinExistence type="predicted"/>
<keyword evidence="1" id="KW-0812">Transmembrane</keyword>
<gene>
    <name evidence="3" type="ORF">BST47_18680</name>
</gene>
<feature type="transmembrane region" description="Helical" evidence="1">
    <location>
        <begin position="97"/>
        <end position="114"/>
    </location>
</feature>